<organism evidence="1 2">
    <name type="scientific">Aegilops tauschii subsp. strangulata</name>
    <name type="common">Goatgrass</name>
    <dbReference type="NCBI Taxonomy" id="200361"/>
    <lineage>
        <taxon>Eukaryota</taxon>
        <taxon>Viridiplantae</taxon>
        <taxon>Streptophyta</taxon>
        <taxon>Embryophyta</taxon>
        <taxon>Tracheophyta</taxon>
        <taxon>Spermatophyta</taxon>
        <taxon>Magnoliopsida</taxon>
        <taxon>Liliopsida</taxon>
        <taxon>Poales</taxon>
        <taxon>Poaceae</taxon>
        <taxon>BOP clade</taxon>
        <taxon>Pooideae</taxon>
        <taxon>Triticodae</taxon>
        <taxon>Triticeae</taxon>
        <taxon>Triticinae</taxon>
        <taxon>Aegilops</taxon>
    </lineage>
</organism>
<reference evidence="2" key="1">
    <citation type="journal article" date="2014" name="Science">
        <title>Ancient hybridizations among the ancestral genomes of bread wheat.</title>
        <authorList>
            <consortium name="International Wheat Genome Sequencing Consortium,"/>
            <person name="Marcussen T."/>
            <person name="Sandve S.R."/>
            <person name="Heier L."/>
            <person name="Spannagl M."/>
            <person name="Pfeifer M."/>
            <person name="Jakobsen K.S."/>
            <person name="Wulff B.B."/>
            <person name="Steuernagel B."/>
            <person name="Mayer K.F."/>
            <person name="Olsen O.A."/>
        </authorList>
    </citation>
    <scope>NUCLEOTIDE SEQUENCE [LARGE SCALE GENOMIC DNA]</scope>
    <source>
        <strain evidence="2">cv. AL8/78</strain>
    </source>
</reference>
<reference evidence="2" key="2">
    <citation type="journal article" date="2017" name="Nat. Plants">
        <title>The Aegilops tauschii genome reveals multiple impacts of transposons.</title>
        <authorList>
            <person name="Zhao G."/>
            <person name="Zou C."/>
            <person name="Li K."/>
            <person name="Wang K."/>
            <person name="Li T."/>
            <person name="Gao L."/>
            <person name="Zhang X."/>
            <person name="Wang H."/>
            <person name="Yang Z."/>
            <person name="Liu X."/>
            <person name="Jiang W."/>
            <person name="Mao L."/>
            <person name="Kong X."/>
            <person name="Jiao Y."/>
            <person name="Jia J."/>
        </authorList>
    </citation>
    <scope>NUCLEOTIDE SEQUENCE [LARGE SCALE GENOMIC DNA]</scope>
    <source>
        <strain evidence="2">cv. AL8/78</strain>
    </source>
</reference>
<evidence type="ECO:0000313" key="2">
    <source>
        <dbReference type="Proteomes" id="UP000015105"/>
    </source>
</evidence>
<accession>A0A453CLU8</accession>
<protein>
    <submittedName>
        <fullName evidence="1">Uncharacterized protein</fullName>
    </submittedName>
</protein>
<dbReference type="EnsemblPlants" id="AET2Gv20892800.42">
    <property type="protein sequence ID" value="AET2Gv20892800.42"/>
    <property type="gene ID" value="AET2Gv20892800"/>
</dbReference>
<keyword evidence="2" id="KW-1185">Reference proteome</keyword>
<proteinExistence type="predicted"/>
<dbReference type="Gramene" id="AET2Gv20892800.42">
    <property type="protein sequence ID" value="AET2Gv20892800.42"/>
    <property type="gene ID" value="AET2Gv20892800"/>
</dbReference>
<reference evidence="1" key="5">
    <citation type="journal article" date="2021" name="G3 (Bethesda)">
        <title>Aegilops tauschii genome assembly Aet v5.0 features greater sequence contiguity and improved annotation.</title>
        <authorList>
            <person name="Wang L."/>
            <person name="Zhu T."/>
            <person name="Rodriguez J.C."/>
            <person name="Deal K.R."/>
            <person name="Dubcovsky J."/>
            <person name="McGuire P.E."/>
            <person name="Lux T."/>
            <person name="Spannagl M."/>
            <person name="Mayer K.F.X."/>
            <person name="Baldrich P."/>
            <person name="Meyers B.C."/>
            <person name="Huo N."/>
            <person name="Gu Y.Q."/>
            <person name="Zhou H."/>
            <person name="Devos K.M."/>
            <person name="Bennetzen J.L."/>
            <person name="Unver T."/>
            <person name="Budak H."/>
            <person name="Gulick P.J."/>
            <person name="Galiba G."/>
            <person name="Kalapos B."/>
            <person name="Nelson D.R."/>
            <person name="Li P."/>
            <person name="You F.M."/>
            <person name="Luo M.C."/>
            <person name="Dvorak J."/>
        </authorList>
    </citation>
    <scope>NUCLEOTIDE SEQUENCE [LARGE SCALE GENOMIC DNA]</scope>
    <source>
        <strain evidence="1">cv. AL8/78</strain>
    </source>
</reference>
<reference evidence="1" key="4">
    <citation type="submission" date="2019-03" db="UniProtKB">
        <authorList>
            <consortium name="EnsemblPlants"/>
        </authorList>
    </citation>
    <scope>IDENTIFICATION</scope>
</reference>
<evidence type="ECO:0000313" key="1">
    <source>
        <dbReference type="EnsemblPlants" id="AET2Gv20892800.42"/>
    </source>
</evidence>
<name>A0A453CLU8_AEGTS</name>
<reference evidence="1" key="3">
    <citation type="journal article" date="2017" name="Nature">
        <title>Genome sequence of the progenitor of the wheat D genome Aegilops tauschii.</title>
        <authorList>
            <person name="Luo M.C."/>
            <person name="Gu Y.Q."/>
            <person name="Puiu D."/>
            <person name="Wang H."/>
            <person name="Twardziok S.O."/>
            <person name="Deal K.R."/>
            <person name="Huo N."/>
            <person name="Zhu T."/>
            <person name="Wang L."/>
            <person name="Wang Y."/>
            <person name="McGuire P.E."/>
            <person name="Liu S."/>
            <person name="Long H."/>
            <person name="Ramasamy R.K."/>
            <person name="Rodriguez J.C."/>
            <person name="Van S.L."/>
            <person name="Yuan L."/>
            <person name="Wang Z."/>
            <person name="Xia Z."/>
            <person name="Xiao L."/>
            <person name="Anderson O.D."/>
            <person name="Ouyang S."/>
            <person name="Liang Y."/>
            <person name="Zimin A.V."/>
            <person name="Pertea G."/>
            <person name="Qi P."/>
            <person name="Bennetzen J.L."/>
            <person name="Dai X."/>
            <person name="Dawson M.W."/>
            <person name="Muller H.G."/>
            <person name="Kugler K."/>
            <person name="Rivarola-Duarte L."/>
            <person name="Spannagl M."/>
            <person name="Mayer K.F.X."/>
            <person name="Lu F.H."/>
            <person name="Bevan M.W."/>
            <person name="Leroy P."/>
            <person name="Li P."/>
            <person name="You F.M."/>
            <person name="Sun Q."/>
            <person name="Liu Z."/>
            <person name="Lyons E."/>
            <person name="Wicker T."/>
            <person name="Salzberg S.L."/>
            <person name="Devos K.M."/>
            <person name="Dvorak J."/>
        </authorList>
    </citation>
    <scope>NUCLEOTIDE SEQUENCE [LARGE SCALE GENOMIC DNA]</scope>
    <source>
        <strain evidence="1">cv. AL8/78</strain>
    </source>
</reference>
<sequence length="78" mass="9082">MLYISEELQSFHHISEELCNDHKFSVDADYDDVPVKDAPSKVPIFSDMLNRGASFNWSETGQQSFRIMKKKLQEASWQ</sequence>
<dbReference type="AlphaFoldDB" id="A0A453CLU8"/>
<dbReference type="Proteomes" id="UP000015105">
    <property type="component" value="Chromosome 2D"/>
</dbReference>